<dbReference type="GO" id="GO:0005886">
    <property type="term" value="C:plasma membrane"/>
    <property type="evidence" value="ECO:0007669"/>
    <property type="project" value="TreeGrafter"/>
</dbReference>
<accession>A0A6A4PHC6</accession>
<reference evidence="3" key="1">
    <citation type="journal article" date="2020" name="Nat. Commun.">
        <title>Genome sequence of the cluster root forming white lupin.</title>
        <authorList>
            <person name="Hufnagel B."/>
            <person name="Marques A."/>
            <person name="Soriano A."/>
            <person name="Marques L."/>
            <person name="Divol F."/>
            <person name="Doumas P."/>
            <person name="Sallet E."/>
            <person name="Mancinotti D."/>
            <person name="Carrere S."/>
            <person name="Marande W."/>
            <person name="Arribat S."/>
            <person name="Keller J."/>
            <person name="Huneau C."/>
            <person name="Blein T."/>
            <person name="Aime D."/>
            <person name="Laguerre M."/>
            <person name="Taylor J."/>
            <person name="Schubert V."/>
            <person name="Nelson M."/>
            <person name="Geu-Flores F."/>
            <person name="Crespi M."/>
            <person name="Gallardo-Guerrero K."/>
            <person name="Delaux P.-M."/>
            <person name="Salse J."/>
            <person name="Berges H."/>
            <person name="Guyot R."/>
            <person name="Gouzy J."/>
            <person name="Peret B."/>
        </authorList>
    </citation>
    <scope>NUCLEOTIDE SEQUENCE [LARGE SCALE GENOMIC DNA]</scope>
    <source>
        <strain evidence="3">cv. Amiga</strain>
    </source>
</reference>
<name>A0A6A4PHC6_LUPAL</name>
<feature type="region of interest" description="Disordered" evidence="1">
    <location>
        <begin position="379"/>
        <end position="404"/>
    </location>
</feature>
<sequence>MNTHIDLNSPQQSKNSSKHFWSAPSVFTNKLQKWMQKHKMKKHNNNETISTTFPVQNPISNYGLRKLSCDTDPRFSLDIGPMSFENDPMYSFDEPRASLDGYLIGRTMVPRMHTMLSLVEDAPMHVLRTDSQIPVEEPTNFDDDNVPGGSAQTREYYDLSFRKRKSIDRSNSIKKTAAAVVNEMVELKSSSIVNANANANASKLGGFVDCDLRPNSLRDDCCLETHTTELGFKDSSSVIGNGDSKGSKKSRRWSKAWNIWGFINRQSGNKDEDRYSRANKGARHSFSESWQNLRGDHNGNRDCKGAFDGKLLRSNSSVSHRNGGNLGGSFGIVRRNGSESNEHGKKAKNEFVLERNKSAKYSPKNIDNGLLQLYLTPTRSSHRNGSVKTSNKAHSIPRTLHPLY</sequence>
<dbReference type="InterPro" id="IPR008004">
    <property type="entry name" value="OCTOPUS-like"/>
</dbReference>
<keyword evidence="3" id="KW-1185">Reference proteome</keyword>
<dbReference type="Proteomes" id="UP000447434">
    <property type="component" value="Chromosome 13"/>
</dbReference>
<gene>
    <name evidence="2" type="ORF">Lalb_Chr13g0291271</name>
</gene>
<organism evidence="2 3">
    <name type="scientific">Lupinus albus</name>
    <name type="common">White lupine</name>
    <name type="synonym">Lupinus termis</name>
    <dbReference type="NCBI Taxonomy" id="3870"/>
    <lineage>
        <taxon>Eukaryota</taxon>
        <taxon>Viridiplantae</taxon>
        <taxon>Streptophyta</taxon>
        <taxon>Embryophyta</taxon>
        <taxon>Tracheophyta</taxon>
        <taxon>Spermatophyta</taxon>
        <taxon>Magnoliopsida</taxon>
        <taxon>eudicotyledons</taxon>
        <taxon>Gunneridae</taxon>
        <taxon>Pentapetalae</taxon>
        <taxon>rosids</taxon>
        <taxon>fabids</taxon>
        <taxon>Fabales</taxon>
        <taxon>Fabaceae</taxon>
        <taxon>Papilionoideae</taxon>
        <taxon>50 kb inversion clade</taxon>
        <taxon>genistoids sensu lato</taxon>
        <taxon>core genistoids</taxon>
        <taxon>Genisteae</taxon>
        <taxon>Lupinus</taxon>
    </lineage>
</organism>
<proteinExistence type="predicted"/>
<feature type="compositionally biased region" description="Polar residues" evidence="1">
    <location>
        <begin position="379"/>
        <end position="393"/>
    </location>
</feature>
<evidence type="ECO:0000313" key="2">
    <source>
        <dbReference type="EMBL" id="KAE9600846.1"/>
    </source>
</evidence>
<dbReference type="PANTHER" id="PTHR31659">
    <property type="entry name" value="PROTEIN: UPF0503-LIKE PROTEIN, PUTATIVE (DUF740)-RELATED"/>
    <property type="match status" value="1"/>
</dbReference>
<dbReference type="AlphaFoldDB" id="A0A6A4PHC6"/>
<dbReference type="Pfam" id="PF05340">
    <property type="entry name" value="DUF740"/>
    <property type="match status" value="1"/>
</dbReference>
<protein>
    <submittedName>
        <fullName evidence="2">Uncharacterized protein</fullName>
    </submittedName>
</protein>
<evidence type="ECO:0000313" key="3">
    <source>
        <dbReference type="Proteomes" id="UP000447434"/>
    </source>
</evidence>
<comment type="caution">
    <text evidence="2">The sequence shown here is derived from an EMBL/GenBank/DDBJ whole genome shotgun (WGS) entry which is preliminary data.</text>
</comment>
<dbReference type="OrthoDB" id="758624at2759"/>
<dbReference type="EMBL" id="WOCE01000013">
    <property type="protein sequence ID" value="KAE9600846.1"/>
    <property type="molecule type" value="Genomic_DNA"/>
</dbReference>
<evidence type="ECO:0000256" key="1">
    <source>
        <dbReference type="SAM" id="MobiDB-lite"/>
    </source>
</evidence>
<dbReference type="PANTHER" id="PTHR31659:SF9">
    <property type="entry name" value="PROTEIN: UPF0503-LIKE PROTEIN, PUTATIVE (DUF740)-RELATED"/>
    <property type="match status" value="1"/>
</dbReference>